<evidence type="ECO:0000256" key="1">
    <source>
        <dbReference type="SAM" id="Phobius"/>
    </source>
</evidence>
<name>A0A2P9E2Z2_ECOLX</name>
<evidence type="ECO:0000313" key="3">
    <source>
        <dbReference type="Proteomes" id="UP000308292"/>
    </source>
</evidence>
<accession>A0A2P9E2Z2</accession>
<dbReference type="AlphaFoldDB" id="A0A2P9E2Z2"/>
<protein>
    <submittedName>
        <fullName evidence="2">Uncharacterized protein</fullName>
    </submittedName>
</protein>
<dbReference type="RefSeq" id="WP_021533556.1">
    <property type="nucleotide sequence ID" value="NZ_CAXJKM010000004.1"/>
</dbReference>
<evidence type="ECO:0000313" key="2">
    <source>
        <dbReference type="EMBL" id="SPD97759.1"/>
    </source>
</evidence>
<keyword evidence="2" id="KW-0614">Plasmid</keyword>
<keyword evidence="1" id="KW-0472">Membrane</keyword>
<organism evidence="2 3">
    <name type="scientific">Escherichia coli</name>
    <dbReference type="NCBI Taxonomy" id="562"/>
    <lineage>
        <taxon>Bacteria</taxon>
        <taxon>Pseudomonadati</taxon>
        <taxon>Pseudomonadota</taxon>
        <taxon>Gammaproteobacteria</taxon>
        <taxon>Enterobacterales</taxon>
        <taxon>Enterobacteriaceae</taxon>
        <taxon>Escherichia</taxon>
    </lineage>
</organism>
<reference evidence="3" key="1">
    <citation type="submission" date="2018-02" db="EMBL/GenBank/DDBJ databases">
        <authorList>
            <person name="Cea G.-C."/>
            <person name="William W."/>
        </authorList>
    </citation>
    <scope>NUCLEOTIDE SEQUENCE [LARGE SCALE GENOMIC DNA]</scope>
    <source>
        <strain evidence="3">692</strain>
        <plasmid evidence="3">rcs29_pii</plasmid>
    </source>
</reference>
<feature type="transmembrane region" description="Helical" evidence="1">
    <location>
        <begin position="37"/>
        <end position="58"/>
    </location>
</feature>
<proteinExistence type="predicted"/>
<keyword evidence="1" id="KW-0812">Transmembrane</keyword>
<dbReference type="Proteomes" id="UP000308292">
    <property type="component" value="Plasmid RCS29_pII"/>
</dbReference>
<dbReference type="EMBL" id="LT985239">
    <property type="protein sequence ID" value="SPD97759.1"/>
    <property type="molecule type" value="Genomic_DNA"/>
</dbReference>
<gene>
    <name evidence="2" type="ORF">RCS29_PII0004</name>
</gene>
<keyword evidence="1" id="KW-1133">Transmembrane helix</keyword>
<sequence>MLIYNQTLGYFAIPCTILFMLSCLSAVWSALKKNEKILDISSILAVLCFAGVITSIFIPTYNDEDIKAGEALSACKIVEENAYNGAFNDNVNKIDCDGVIKNIPVSTYNKLIYAYNKSTSRTDTESTKMKECY</sequence>
<geneLocation type="plasmid" evidence="3">
    <name>rcs29_pii</name>
</geneLocation>
<feature type="transmembrane region" description="Helical" evidence="1">
    <location>
        <begin position="7"/>
        <end position="31"/>
    </location>
</feature>